<dbReference type="SUPFAM" id="SSF53474">
    <property type="entry name" value="alpha/beta-Hydrolases"/>
    <property type="match status" value="1"/>
</dbReference>
<sequence>MPGRTTVTDNLWFRRYHPFDAAPARVVMFPHAGGSAAYFRDWSAALSPHADVLAVQYPGRLDRIDEAAVDSLPELAERVYAELRPWADRPLVLFGHSMGAAVAFEVARRFERDGVSGPVRLCVSGSRAPSEPRDSTVHLLPDDGLLAELGRLGGTDARLLADPELRALILPSLRGDYTAIETYVAGREEGVTVPVTALTGDADPRVTVEQARDWALHTTAAFDLHVFPGGHFYLAHERDAVLEVVTSHLRA</sequence>
<dbReference type="InterPro" id="IPR029058">
    <property type="entry name" value="AB_hydrolase_fold"/>
</dbReference>
<keyword evidence="4" id="KW-1185">Reference proteome</keyword>
<accession>A0ABN1YEW8</accession>
<dbReference type="PANTHER" id="PTHR11487:SF0">
    <property type="entry name" value="S-ACYL FATTY ACID SYNTHASE THIOESTERASE, MEDIUM CHAIN"/>
    <property type="match status" value="1"/>
</dbReference>
<protein>
    <submittedName>
        <fullName evidence="3">Alpha/beta fold hydrolase</fullName>
    </submittedName>
</protein>
<keyword evidence="3" id="KW-0378">Hydrolase</keyword>
<dbReference type="RefSeq" id="WP_344342858.1">
    <property type="nucleotide sequence ID" value="NZ_BAAAKJ010000344.1"/>
</dbReference>
<organism evidence="3 4">
    <name type="scientific">Kitasatospora putterlickiae</name>
    <dbReference type="NCBI Taxonomy" id="221725"/>
    <lineage>
        <taxon>Bacteria</taxon>
        <taxon>Bacillati</taxon>
        <taxon>Actinomycetota</taxon>
        <taxon>Actinomycetes</taxon>
        <taxon>Kitasatosporales</taxon>
        <taxon>Streptomycetaceae</taxon>
        <taxon>Kitasatospora</taxon>
    </lineage>
</organism>
<dbReference type="Pfam" id="PF00975">
    <property type="entry name" value="Thioesterase"/>
    <property type="match status" value="1"/>
</dbReference>
<comment type="similarity">
    <text evidence="1">Belongs to the thioesterase family.</text>
</comment>
<dbReference type="GO" id="GO:0016787">
    <property type="term" value="F:hydrolase activity"/>
    <property type="evidence" value="ECO:0007669"/>
    <property type="project" value="UniProtKB-KW"/>
</dbReference>
<dbReference type="Proteomes" id="UP001499863">
    <property type="component" value="Unassembled WGS sequence"/>
</dbReference>
<gene>
    <name evidence="3" type="ORF">GCM10009639_58570</name>
</gene>
<dbReference type="EMBL" id="BAAAKJ010000344">
    <property type="protein sequence ID" value="GAA1408645.1"/>
    <property type="molecule type" value="Genomic_DNA"/>
</dbReference>
<dbReference type="InterPro" id="IPR012223">
    <property type="entry name" value="TEII"/>
</dbReference>
<name>A0ABN1YEW8_9ACTN</name>
<evidence type="ECO:0000259" key="2">
    <source>
        <dbReference type="Pfam" id="PF00975"/>
    </source>
</evidence>
<dbReference type="PANTHER" id="PTHR11487">
    <property type="entry name" value="THIOESTERASE"/>
    <property type="match status" value="1"/>
</dbReference>
<comment type="caution">
    <text evidence="3">The sequence shown here is derived from an EMBL/GenBank/DDBJ whole genome shotgun (WGS) entry which is preliminary data.</text>
</comment>
<evidence type="ECO:0000256" key="1">
    <source>
        <dbReference type="ARBA" id="ARBA00007169"/>
    </source>
</evidence>
<dbReference type="InterPro" id="IPR001031">
    <property type="entry name" value="Thioesterase"/>
</dbReference>
<dbReference type="Gene3D" id="3.40.50.1820">
    <property type="entry name" value="alpha/beta hydrolase"/>
    <property type="match status" value="1"/>
</dbReference>
<reference evidence="3 4" key="1">
    <citation type="journal article" date="2019" name="Int. J. Syst. Evol. Microbiol.">
        <title>The Global Catalogue of Microorganisms (GCM) 10K type strain sequencing project: providing services to taxonomists for standard genome sequencing and annotation.</title>
        <authorList>
            <consortium name="The Broad Institute Genomics Platform"/>
            <consortium name="The Broad Institute Genome Sequencing Center for Infectious Disease"/>
            <person name="Wu L."/>
            <person name="Ma J."/>
        </authorList>
    </citation>
    <scope>NUCLEOTIDE SEQUENCE [LARGE SCALE GENOMIC DNA]</scope>
    <source>
        <strain evidence="3 4">JCM 12393</strain>
    </source>
</reference>
<evidence type="ECO:0000313" key="3">
    <source>
        <dbReference type="EMBL" id="GAA1408645.1"/>
    </source>
</evidence>
<feature type="domain" description="Thioesterase" evidence="2">
    <location>
        <begin position="25"/>
        <end position="245"/>
    </location>
</feature>
<evidence type="ECO:0000313" key="4">
    <source>
        <dbReference type="Proteomes" id="UP001499863"/>
    </source>
</evidence>
<proteinExistence type="inferred from homology"/>